<reference evidence="5 6" key="1">
    <citation type="submission" date="2024-01" db="EMBL/GenBank/DDBJ databases">
        <title>The complete chloroplast genome sequence of Lithospermum erythrorhizon: insights into the phylogenetic relationship among Boraginaceae species and the maternal lineages of purple gromwells.</title>
        <authorList>
            <person name="Okada T."/>
            <person name="Watanabe K."/>
        </authorList>
    </citation>
    <scope>NUCLEOTIDE SEQUENCE [LARGE SCALE GENOMIC DNA]</scope>
</reference>
<dbReference type="Gene3D" id="3.30.40.10">
    <property type="entry name" value="Zinc/RING finger domain, C3HC4 (zinc finger)"/>
    <property type="match status" value="1"/>
</dbReference>
<evidence type="ECO:0000256" key="3">
    <source>
        <dbReference type="SAM" id="Phobius"/>
    </source>
</evidence>
<feature type="transmembrane region" description="Helical" evidence="3">
    <location>
        <begin position="73"/>
        <end position="95"/>
    </location>
</feature>
<dbReference type="InterPro" id="IPR013083">
    <property type="entry name" value="Znf_RING/FYVE/PHD"/>
</dbReference>
<dbReference type="Pfam" id="PF13639">
    <property type="entry name" value="zf-RING_2"/>
    <property type="match status" value="1"/>
</dbReference>
<dbReference type="SMART" id="SM00184">
    <property type="entry name" value="RING"/>
    <property type="match status" value="1"/>
</dbReference>
<feature type="compositionally biased region" description="Polar residues" evidence="2">
    <location>
        <begin position="172"/>
        <end position="184"/>
    </location>
</feature>
<dbReference type="AlphaFoldDB" id="A0AAV3Q167"/>
<feature type="transmembrane region" description="Helical" evidence="3">
    <location>
        <begin position="196"/>
        <end position="219"/>
    </location>
</feature>
<dbReference type="SUPFAM" id="SSF57850">
    <property type="entry name" value="RING/U-box"/>
    <property type="match status" value="1"/>
</dbReference>
<feature type="region of interest" description="Disordered" evidence="2">
    <location>
        <begin position="167"/>
        <end position="186"/>
    </location>
</feature>
<feature type="domain" description="RING-type" evidence="4">
    <location>
        <begin position="323"/>
        <end position="364"/>
    </location>
</feature>
<keyword evidence="3" id="KW-0472">Membrane</keyword>
<dbReference type="Proteomes" id="UP001454036">
    <property type="component" value="Unassembled WGS sequence"/>
</dbReference>
<dbReference type="PANTHER" id="PTHR46225">
    <property type="entry name" value="C3H4 TYPE ZINC FINGER PROTEIN"/>
    <property type="match status" value="1"/>
</dbReference>
<keyword evidence="3" id="KW-0812">Transmembrane</keyword>
<evidence type="ECO:0000256" key="1">
    <source>
        <dbReference type="PROSITE-ProRule" id="PRU00175"/>
    </source>
</evidence>
<keyword evidence="3" id="KW-1133">Transmembrane helix</keyword>
<sequence length="385" mass="42954">MNPQVMQSENGTHNNVHIIDIQRNDDTVYNSRITTQELHHSGALDPPNNQNHVEPASRADPNHPLRSPIVSRLWILVELCIIACQIMALVIALLISRHEKVGVPLFVWVGGYGLGCLAAVPVLCWHYYNICKTIERNANLFHNPNESSSTHPLDDGALNNVSSTIEDENQDRTGSTSSSIQHNESSSLRTSRRMSMALDAFFAVWFVYGNVCLLGGYASPVDAPIMYQLCLIFVILSYIGYAMPLILCGTICCFLPCIFSAIESQEEYQTRGASAECINALPTYKFKLKVNNDAQHINREQKELNVLASQKDENEALSKDLACCVCLTEFEDDEEMRELPCLHFFHVECIDTWLKINATCPLCKFEIGLSDGTSPPTSNSNNHNS</sequence>
<keyword evidence="1" id="KW-0862">Zinc</keyword>
<evidence type="ECO:0000313" key="5">
    <source>
        <dbReference type="EMBL" id="GAA0156976.1"/>
    </source>
</evidence>
<dbReference type="EMBL" id="BAABME010002994">
    <property type="protein sequence ID" value="GAA0156976.1"/>
    <property type="molecule type" value="Genomic_DNA"/>
</dbReference>
<evidence type="ECO:0000313" key="6">
    <source>
        <dbReference type="Proteomes" id="UP001454036"/>
    </source>
</evidence>
<accession>A0AAV3Q167</accession>
<dbReference type="InterPro" id="IPR001841">
    <property type="entry name" value="Znf_RING"/>
</dbReference>
<feature type="transmembrane region" description="Helical" evidence="3">
    <location>
        <begin position="225"/>
        <end position="255"/>
    </location>
</feature>
<feature type="region of interest" description="Disordered" evidence="2">
    <location>
        <begin position="39"/>
        <end position="61"/>
    </location>
</feature>
<feature type="transmembrane region" description="Helical" evidence="3">
    <location>
        <begin position="107"/>
        <end position="128"/>
    </location>
</feature>
<protein>
    <recommendedName>
        <fullName evidence="4">RING-type domain-containing protein</fullName>
    </recommendedName>
</protein>
<organism evidence="5 6">
    <name type="scientific">Lithospermum erythrorhizon</name>
    <name type="common">Purple gromwell</name>
    <name type="synonym">Lithospermum officinale var. erythrorhizon</name>
    <dbReference type="NCBI Taxonomy" id="34254"/>
    <lineage>
        <taxon>Eukaryota</taxon>
        <taxon>Viridiplantae</taxon>
        <taxon>Streptophyta</taxon>
        <taxon>Embryophyta</taxon>
        <taxon>Tracheophyta</taxon>
        <taxon>Spermatophyta</taxon>
        <taxon>Magnoliopsida</taxon>
        <taxon>eudicotyledons</taxon>
        <taxon>Gunneridae</taxon>
        <taxon>Pentapetalae</taxon>
        <taxon>asterids</taxon>
        <taxon>lamiids</taxon>
        <taxon>Boraginales</taxon>
        <taxon>Boraginaceae</taxon>
        <taxon>Boraginoideae</taxon>
        <taxon>Lithospermeae</taxon>
        <taxon>Lithospermum</taxon>
    </lineage>
</organism>
<evidence type="ECO:0000259" key="4">
    <source>
        <dbReference type="PROSITE" id="PS50089"/>
    </source>
</evidence>
<gene>
    <name evidence="5" type="ORF">LIER_14338</name>
</gene>
<comment type="caution">
    <text evidence="5">The sequence shown here is derived from an EMBL/GenBank/DDBJ whole genome shotgun (WGS) entry which is preliminary data.</text>
</comment>
<dbReference type="GO" id="GO:0008270">
    <property type="term" value="F:zinc ion binding"/>
    <property type="evidence" value="ECO:0007669"/>
    <property type="project" value="UniProtKB-KW"/>
</dbReference>
<dbReference type="PROSITE" id="PS50089">
    <property type="entry name" value="ZF_RING_2"/>
    <property type="match status" value="1"/>
</dbReference>
<keyword evidence="1" id="KW-0863">Zinc-finger</keyword>
<evidence type="ECO:0000256" key="2">
    <source>
        <dbReference type="SAM" id="MobiDB-lite"/>
    </source>
</evidence>
<keyword evidence="1" id="KW-0479">Metal-binding</keyword>
<name>A0AAV3Q167_LITER</name>
<dbReference type="PANTHER" id="PTHR46225:SF19">
    <property type="entry name" value="RING-TYPE DOMAIN-CONTAINING PROTEIN"/>
    <property type="match status" value="1"/>
</dbReference>
<proteinExistence type="predicted"/>
<keyword evidence="6" id="KW-1185">Reference proteome</keyword>